<evidence type="ECO:0000313" key="1">
    <source>
        <dbReference type="EMBL" id="RAJ11356.1"/>
    </source>
</evidence>
<organism evidence="1 2">
    <name type="scientific">Arenibacter echinorum</name>
    <dbReference type="NCBI Taxonomy" id="440515"/>
    <lineage>
        <taxon>Bacteria</taxon>
        <taxon>Pseudomonadati</taxon>
        <taxon>Bacteroidota</taxon>
        <taxon>Flavobacteriia</taxon>
        <taxon>Flavobacteriales</taxon>
        <taxon>Flavobacteriaceae</taxon>
        <taxon>Arenibacter</taxon>
    </lineage>
</organism>
<accession>A0A327R3F0</accession>
<name>A0A327R3F0_9FLAO</name>
<protein>
    <submittedName>
        <fullName evidence="1">Uncharacterized protein</fullName>
    </submittedName>
</protein>
<dbReference type="AlphaFoldDB" id="A0A327R3F0"/>
<dbReference type="Proteomes" id="UP000249696">
    <property type="component" value="Unassembled WGS sequence"/>
</dbReference>
<proteinExistence type="predicted"/>
<keyword evidence="2" id="KW-1185">Reference proteome</keyword>
<dbReference type="EMBL" id="QLLN01000004">
    <property type="protein sequence ID" value="RAJ11356.1"/>
    <property type="molecule type" value="Genomic_DNA"/>
</dbReference>
<sequence length="73" mass="8595">MLNQNLKYKLAKTKHVQLSIIEKKQPMSKGLPQSFPIHVTNPSYVRQTKQSKDSYGYCLINFWVHFNVRWSIG</sequence>
<gene>
    <name evidence="1" type="ORF">LV92_02283</name>
</gene>
<comment type="caution">
    <text evidence="1">The sequence shown here is derived from an EMBL/GenBank/DDBJ whole genome shotgun (WGS) entry which is preliminary data.</text>
</comment>
<evidence type="ECO:0000313" key="2">
    <source>
        <dbReference type="Proteomes" id="UP000249696"/>
    </source>
</evidence>
<reference evidence="1 2" key="1">
    <citation type="submission" date="2018-06" db="EMBL/GenBank/DDBJ databases">
        <title>Genomic Encyclopedia of Archaeal and Bacterial Type Strains, Phase II (KMG-II): from individual species to whole genera.</title>
        <authorList>
            <person name="Goeker M."/>
        </authorList>
    </citation>
    <scope>NUCLEOTIDE SEQUENCE [LARGE SCALE GENOMIC DNA]</scope>
    <source>
        <strain evidence="1 2">DSM 23522</strain>
    </source>
</reference>